<evidence type="ECO:0000256" key="5">
    <source>
        <dbReference type="ARBA" id="ARBA00023163"/>
    </source>
</evidence>
<dbReference type="PROSITE" id="PS50110">
    <property type="entry name" value="RESPONSE_REGULATORY"/>
    <property type="match status" value="1"/>
</dbReference>
<evidence type="ECO:0000256" key="6">
    <source>
        <dbReference type="PROSITE-ProRule" id="PRU00169"/>
    </source>
</evidence>
<dbReference type="PROSITE" id="PS01124">
    <property type="entry name" value="HTH_ARAC_FAMILY_2"/>
    <property type="match status" value="1"/>
</dbReference>
<feature type="domain" description="Response regulatory" evidence="11">
    <location>
        <begin position="1064"/>
        <end position="1179"/>
    </location>
</feature>
<dbReference type="InterPro" id="IPR036890">
    <property type="entry name" value="HATPase_C_sf"/>
</dbReference>
<keyword evidence="7" id="KW-0472">Membrane</keyword>
<dbReference type="FunFam" id="1.10.10.60:FF:000284">
    <property type="entry name" value="Two-component system sensor histidine kinase/response regulator"/>
    <property type="match status" value="1"/>
</dbReference>
<dbReference type="SMART" id="SM00448">
    <property type="entry name" value="REC"/>
    <property type="match status" value="1"/>
</dbReference>
<dbReference type="Pfam" id="PF07494">
    <property type="entry name" value="Reg_prop"/>
    <property type="match status" value="4"/>
</dbReference>
<feature type="domain" description="HTH araC/xylS-type" evidence="9">
    <location>
        <begin position="1211"/>
        <end position="1310"/>
    </location>
</feature>
<dbReference type="InterPro" id="IPR036097">
    <property type="entry name" value="HisK_dim/P_sf"/>
</dbReference>
<dbReference type="InterPro" id="IPR011123">
    <property type="entry name" value="Y_Y_Y"/>
</dbReference>
<dbReference type="SUPFAM" id="SSF46689">
    <property type="entry name" value="Homeodomain-like"/>
    <property type="match status" value="1"/>
</dbReference>
<dbReference type="EC" id="2.7.13.3" evidence="2"/>
<dbReference type="CDD" id="cd00082">
    <property type="entry name" value="HisKA"/>
    <property type="match status" value="1"/>
</dbReference>
<dbReference type="Gene3D" id="3.40.50.2300">
    <property type="match status" value="1"/>
</dbReference>
<dbReference type="Proteomes" id="UP000036951">
    <property type="component" value="Unassembled WGS sequence"/>
</dbReference>
<evidence type="ECO:0000313" key="13">
    <source>
        <dbReference type="Proteomes" id="UP000036951"/>
    </source>
</evidence>
<accession>A0A8E1URG6</accession>
<dbReference type="Gene3D" id="1.10.287.130">
    <property type="match status" value="1"/>
</dbReference>
<dbReference type="GO" id="GO:0000155">
    <property type="term" value="F:phosphorelay sensor kinase activity"/>
    <property type="evidence" value="ECO:0007669"/>
    <property type="project" value="InterPro"/>
</dbReference>
<dbReference type="FunFam" id="2.130.10.10:FF:000891">
    <property type="entry name" value="Two-component system sensor histidine kinase/response regulator, hybrid (One-component system)"/>
    <property type="match status" value="1"/>
</dbReference>
<dbReference type="PRINTS" id="PR00344">
    <property type="entry name" value="BCTRLSENSOR"/>
</dbReference>
<dbReference type="Pfam" id="PF12833">
    <property type="entry name" value="HTH_18"/>
    <property type="match status" value="1"/>
</dbReference>
<dbReference type="SUPFAM" id="SSF47384">
    <property type="entry name" value="Homodimeric domain of signal transducing histidine kinase"/>
    <property type="match status" value="1"/>
</dbReference>
<evidence type="ECO:0000256" key="2">
    <source>
        <dbReference type="ARBA" id="ARBA00012438"/>
    </source>
</evidence>
<evidence type="ECO:0000256" key="4">
    <source>
        <dbReference type="ARBA" id="ARBA00023015"/>
    </source>
</evidence>
<feature type="transmembrane region" description="Helical" evidence="7">
    <location>
        <begin position="764"/>
        <end position="783"/>
    </location>
</feature>
<keyword evidence="7" id="KW-1133">Transmembrane helix</keyword>
<evidence type="ECO:0000256" key="3">
    <source>
        <dbReference type="ARBA" id="ARBA00022553"/>
    </source>
</evidence>
<dbReference type="Gene3D" id="1.10.10.60">
    <property type="entry name" value="Homeodomain-like"/>
    <property type="match status" value="1"/>
</dbReference>
<dbReference type="FunFam" id="1.10.287.130:FF:000045">
    <property type="entry name" value="Two-component system sensor histidine kinase/response regulator"/>
    <property type="match status" value="1"/>
</dbReference>
<proteinExistence type="predicted"/>
<comment type="catalytic activity">
    <reaction evidence="1">
        <text>ATP + protein L-histidine = ADP + protein N-phospho-L-histidine.</text>
        <dbReference type="EC" id="2.7.13.3"/>
    </reaction>
</comment>
<organism evidence="12 13">
    <name type="scientific">Xylanibacter rarus</name>
    <dbReference type="NCBI Taxonomy" id="1676614"/>
    <lineage>
        <taxon>Bacteria</taxon>
        <taxon>Pseudomonadati</taxon>
        <taxon>Bacteroidota</taxon>
        <taxon>Bacteroidia</taxon>
        <taxon>Bacteroidales</taxon>
        <taxon>Prevotellaceae</taxon>
        <taxon>Xylanibacter</taxon>
    </lineage>
</organism>
<dbReference type="Pfam" id="PF00512">
    <property type="entry name" value="HisKA"/>
    <property type="match status" value="1"/>
</dbReference>
<keyword evidence="5" id="KW-0804">Transcription</keyword>
<protein>
    <recommendedName>
        <fullName evidence="2">histidine kinase</fullName>
        <ecNumber evidence="2">2.7.13.3</ecNumber>
    </recommendedName>
</protein>
<reference evidence="12 13" key="1">
    <citation type="submission" date="2015-06" db="EMBL/GenBank/DDBJ databases">
        <title>Prevotella sp. 109, sp. nov., a novel member of the family Prevotellaceae isolated from human faeces.</title>
        <authorList>
            <person name="Shkoporov A.N."/>
            <person name="Chaplin A.V."/>
            <person name="Kafarskaia L.I."/>
            <person name="Efimov B.A."/>
        </authorList>
    </citation>
    <scope>NUCLEOTIDE SEQUENCE [LARGE SCALE GENOMIC DNA]</scope>
    <source>
        <strain evidence="12 13">109</strain>
    </source>
</reference>
<sequence length="1318" mass="149169">MAVLASALLAACPAYATGNYSFKRIDNTFGLSSSNVKCVAEDSYGFIWLGTKNGLHRYDGLDMRRLNCFDHKKKQGNNNIAALYEDERKMMWVGTDRGVYLYNPKTDTFSFLDRKDRRNGKYPDNWVQTIDGDGKGNVWVLLPDLGVFHYHGQSVDYYSVTPIKDNLKEKFPSNICVDDNGDVWVTTASAGIYKFDKRARRFVRVVAADGQDMEGVMFTTVVEDTDGSLIFASTNGYLFRYNPVHNTFSKINFSAEGKIYMRCMQCFEDEIWIGTQHGLYILNKYDNTETVLHEDPLNKFSLSDDIIYCLYESRSGDVWIGTSFGGVNYTSRNKFYFKVFGLWSGLTGRVVNGLTQSADNRIWIGTEDRGLFSLNPSTNIISAISDITAAQKTVLLLTAFNGSVYAGFSRGGLLRVDGSGRVSTVLNIKEKDNSVYSYLKDSRGNEWVGLGYALYRRDAGQKDFRHVNETGYDWIFNLFEAHDGTVWIGTMGNGVWRYTPSTGKYKRYVSGETSRSGLRSNSISSFMEDSRGNVWVSTDRGGISRYNKKEDNFTSFGIEEGLPDDVAYNILEDNNGNLWFGTNKGLVKFNPDTRAVRVFTVKDGLPNNQFNYNSAIKANDGLFYFGSIGGIIAFNPDKEDNQTMQSSLYFTQLRILNEEVTVDTKNSPLKENIMFTRRLTLPYDMATFSLRVVSPSFGVTSGSMYSYKLEPVNSEWISMSGNQISFANLPPGTYNLCVKVDTHGQTITKSLEIVITPPWYSSKWAYLAYIILIVAGVMLWFVLYRNHKEKQLRERQHLFAVNKEKELYQNKVNFFTEVAHEIRTPLTLIDAPLEAIEEIGINNSRVQHYLKVTRQNTKRLLNLTGQLLDFQKIDSNRLTFKYENVDISALVNETIDRFEPAMTLKDKELIRNVADEPVIVSTDREAVIKILSNLLNNALKYARRRVKVSLTTDDSNFIIKVTSDGDKISDSEKKLIFKRFYQIDKSNSGENGVGIGLPLSLSLASLLGGSLELADDGSDGNTFVAILPQNKEGIKHNNKLTVDTSDYLLEEETNQAKENTGGYTVLIVEDNDNMREFLAEQANMSFTIETARNGKEALEKLAGSHIDLIVSDVMMPEMDGFSLCKAVKADINLSHIPIVFITAKNDLESKIKGLQLGAEAYIEKPFSVKFFRQLIRSLLDNRRRERESFSKKPFFNMDNMHMTKADEEFMNKVIKIIEDNVGEDNFNVECMADILCMSHSSLLRKIKSVFNMSPVELIRLIKLKKAAELIQEGKHLIGDICYMVGISSPSYFSKLFFKQFGISPKDFEKQCREKQGNG</sequence>
<evidence type="ECO:0000259" key="10">
    <source>
        <dbReference type="PROSITE" id="PS50109"/>
    </source>
</evidence>
<evidence type="ECO:0000256" key="8">
    <source>
        <dbReference type="SAM" id="SignalP"/>
    </source>
</evidence>
<dbReference type="GO" id="GO:0043565">
    <property type="term" value="F:sequence-specific DNA binding"/>
    <property type="evidence" value="ECO:0007669"/>
    <property type="project" value="InterPro"/>
</dbReference>
<evidence type="ECO:0000256" key="1">
    <source>
        <dbReference type="ARBA" id="ARBA00000085"/>
    </source>
</evidence>
<dbReference type="Pfam" id="PF00072">
    <property type="entry name" value="Response_reg"/>
    <property type="match status" value="1"/>
</dbReference>
<dbReference type="Pfam" id="PF07495">
    <property type="entry name" value="Y_Y_Y"/>
    <property type="match status" value="1"/>
</dbReference>
<keyword evidence="3 6" id="KW-0597">Phosphoprotein</keyword>
<dbReference type="InterPro" id="IPR003661">
    <property type="entry name" value="HisK_dim/P_dom"/>
</dbReference>
<dbReference type="Pfam" id="PF02518">
    <property type="entry name" value="HATPase_c"/>
    <property type="match status" value="1"/>
</dbReference>
<dbReference type="SUPFAM" id="SSF55874">
    <property type="entry name" value="ATPase domain of HSP90 chaperone/DNA topoisomerase II/histidine kinase"/>
    <property type="match status" value="1"/>
</dbReference>
<feature type="signal peptide" evidence="8">
    <location>
        <begin position="1"/>
        <end position="16"/>
    </location>
</feature>
<dbReference type="InterPro" id="IPR015943">
    <property type="entry name" value="WD40/YVTN_repeat-like_dom_sf"/>
</dbReference>
<dbReference type="InterPro" id="IPR003594">
    <property type="entry name" value="HATPase_dom"/>
</dbReference>
<feature type="modified residue" description="4-aspartylphosphate" evidence="6">
    <location>
        <position position="1112"/>
    </location>
</feature>
<comment type="caution">
    <text evidence="12">The sequence shown here is derived from an EMBL/GenBank/DDBJ whole genome shotgun (WGS) entry which is preliminary data.</text>
</comment>
<dbReference type="SUPFAM" id="SSF63829">
    <property type="entry name" value="Calcium-dependent phosphotriesterase"/>
    <property type="match status" value="2"/>
</dbReference>
<dbReference type="InterPro" id="IPR004358">
    <property type="entry name" value="Sig_transdc_His_kin-like_C"/>
</dbReference>
<evidence type="ECO:0000313" key="12">
    <source>
        <dbReference type="EMBL" id="KOO69546.1"/>
    </source>
</evidence>
<dbReference type="InterPro" id="IPR011110">
    <property type="entry name" value="Reg_prop"/>
</dbReference>
<dbReference type="SUPFAM" id="SSF52172">
    <property type="entry name" value="CheY-like"/>
    <property type="match status" value="1"/>
</dbReference>
<dbReference type="InterPro" id="IPR001789">
    <property type="entry name" value="Sig_transdc_resp-reg_receiver"/>
</dbReference>
<dbReference type="CDD" id="cd17574">
    <property type="entry name" value="REC_OmpR"/>
    <property type="match status" value="1"/>
</dbReference>
<evidence type="ECO:0000259" key="9">
    <source>
        <dbReference type="PROSITE" id="PS01124"/>
    </source>
</evidence>
<dbReference type="InterPro" id="IPR018060">
    <property type="entry name" value="HTH_AraC"/>
</dbReference>
<dbReference type="PANTHER" id="PTHR43547:SF2">
    <property type="entry name" value="HYBRID SIGNAL TRANSDUCTION HISTIDINE KINASE C"/>
    <property type="match status" value="1"/>
</dbReference>
<dbReference type="InterPro" id="IPR011006">
    <property type="entry name" value="CheY-like_superfamily"/>
</dbReference>
<feature type="domain" description="Histidine kinase" evidence="10">
    <location>
        <begin position="817"/>
        <end position="1031"/>
    </location>
</feature>
<keyword evidence="7" id="KW-0812">Transmembrane</keyword>
<name>A0A8E1URG6_9BACT</name>
<dbReference type="PANTHER" id="PTHR43547">
    <property type="entry name" value="TWO-COMPONENT HISTIDINE KINASE"/>
    <property type="match status" value="1"/>
</dbReference>
<dbReference type="InterPro" id="IPR013783">
    <property type="entry name" value="Ig-like_fold"/>
</dbReference>
<dbReference type="SMART" id="SM00342">
    <property type="entry name" value="HTH_ARAC"/>
    <property type="match status" value="1"/>
</dbReference>
<dbReference type="GO" id="GO:0003700">
    <property type="term" value="F:DNA-binding transcription factor activity"/>
    <property type="evidence" value="ECO:0007669"/>
    <property type="project" value="InterPro"/>
</dbReference>
<keyword evidence="8" id="KW-0732">Signal</keyword>
<dbReference type="SMART" id="SM00387">
    <property type="entry name" value="HATPase_c"/>
    <property type="match status" value="1"/>
</dbReference>
<dbReference type="SMART" id="SM00388">
    <property type="entry name" value="HisKA"/>
    <property type="match status" value="1"/>
</dbReference>
<gene>
    <name evidence="12" type="ORF">ACU52_02590</name>
</gene>
<dbReference type="Gene3D" id="2.60.40.10">
    <property type="entry name" value="Immunoglobulins"/>
    <property type="match status" value="1"/>
</dbReference>
<dbReference type="Gene3D" id="2.130.10.10">
    <property type="entry name" value="YVTN repeat-like/Quinoprotein amine dehydrogenase"/>
    <property type="match status" value="2"/>
</dbReference>
<evidence type="ECO:0000259" key="11">
    <source>
        <dbReference type="PROSITE" id="PS50110"/>
    </source>
</evidence>
<dbReference type="InterPro" id="IPR005467">
    <property type="entry name" value="His_kinase_dom"/>
</dbReference>
<dbReference type="InterPro" id="IPR009057">
    <property type="entry name" value="Homeodomain-like_sf"/>
</dbReference>
<feature type="chain" id="PRO_5034037191" description="histidine kinase" evidence="8">
    <location>
        <begin position="17"/>
        <end position="1318"/>
    </location>
</feature>
<dbReference type="Gene3D" id="3.30.565.10">
    <property type="entry name" value="Histidine kinase-like ATPase, C-terminal domain"/>
    <property type="match status" value="1"/>
</dbReference>
<dbReference type="PROSITE" id="PS50109">
    <property type="entry name" value="HIS_KIN"/>
    <property type="match status" value="1"/>
</dbReference>
<keyword evidence="4" id="KW-0805">Transcription regulation</keyword>
<evidence type="ECO:0000256" key="7">
    <source>
        <dbReference type="SAM" id="Phobius"/>
    </source>
</evidence>
<dbReference type="EMBL" id="LFQU01000002">
    <property type="protein sequence ID" value="KOO69546.1"/>
    <property type="molecule type" value="Genomic_DNA"/>
</dbReference>
<keyword evidence="13" id="KW-1185">Reference proteome</keyword>